<protein>
    <submittedName>
        <fullName evidence="5">Transcriptional regulator</fullName>
    </submittedName>
</protein>
<dbReference type="PANTHER" id="PTHR38600">
    <property type="entry name" value="TRANSCRIPTIONAL REGULATORY PROTEIN"/>
    <property type="match status" value="1"/>
</dbReference>
<dbReference type="InterPro" id="IPR036388">
    <property type="entry name" value="WH-like_DNA-bd_sf"/>
</dbReference>
<dbReference type="Gene3D" id="1.10.10.10">
    <property type="entry name" value="Winged helix-like DNA-binding domain superfamily/Winged helix DNA-binding domain"/>
    <property type="match status" value="1"/>
</dbReference>
<evidence type="ECO:0000256" key="3">
    <source>
        <dbReference type="ARBA" id="ARBA00023163"/>
    </source>
</evidence>
<dbReference type="InterPro" id="IPR001034">
    <property type="entry name" value="DeoR_HTH"/>
</dbReference>
<evidence type="ECO:0000256" key="1">
    <source>
        <dbReference type="ARBA" id="ARBA00023015"/>
    </source>
</evidence>
<dbReference type="EMBL" id="JAUHTR010000007">
    <property type="protein sequence ID" value="MDN4525532.1"/>
    <property type="molecule type" value="Genomic_DNA"/>
</dbReference>
<sequence>MAMANNTSTRSELIHLLKRHKKLTVTEMAGLLGITEMGVRRHLNTLERDQLIESTLVRQPMGRPLSVYQLSETADEQFPRNYSGLTVEFMKDIQVIAGEEAVHELFVRREDRLNERYSKRMENKSFEEKVAELATIQNEAGYMVEWEKSVDGQFELKEFNCPIAKVANVYQQACSCELSLFQRLLGTEQIERIQCLAKGGSCCKYLISEKKNA</sequence>
<comment type="caution">
    <text evidence="5">The sequence shown here is derived from an EMBL/GenBank/DDBJ whole genome shotgun (WGS) entry which is preliminary data.</text>
</comment>
<organism evidence="5 6">
    <name type="scientific">Fictibacillus fluitans</name>
    <dbReference type="NCBI Taxonomy" id="3058422"/>
    <lineage>
        <taxon>Bacteria</taxon>
        <taxon>Bacillati</taxon>
        <taxon>Bacillota</taxon>
        <taxon>Bacilli</taxon>
        <taxon>Bacillales</taxon>
        <taxon>Fictibacillaceae</taxon>
        <taxon>Fictibacillus</taxon>
    </lineage>
</organism>
<gene>
    <name evidence="5" type="ORF">QYB97_13695</name>
</gene>
<accession>A0ABT8HXM7</accession>
<keyword evidence="6" id="KW-1185">Reference proteome</keyword>
<dbReference type="Proteomes" id="UP001172721">
    <property type="component" value="Unassembled WGS sequence"/>
</dbReference>
<dbReference type="PANTHER" id="PTHR38600:SF2">
    <property type="entry name" value="SLL0088 PROTEIN"/>
    <property type="match status" value="1"/>
</dbReference>
<dbReference type="PROSITE" id="PS51000">
    <property type="entry name" value="HTH_DEOR_2"/>
    <property type="match status" value="1"/>
</dbReference>
<dbReference type="CDD" id="cd00090">
    <property type="entry name" value="HTH_ARSR"/>
    <property type="match status" value="1"/>
</dbReference>
<keyword evidence="2" id="KW-0238">DNA-binding</keyword>
<keyword evidence="3" id="KW-0804">Transcription</keyword>
<reference evidence="5" key="1">
    <citation type="submission" date="2023-07" db="EMBL/GenBank/DDBJ databases">
        <title>Fictibacillus sp. isolated from freshwater pond.</title>
        <authorList>
            <person name="Kirdat K."/>
            <person name="Bhat A."/>
            <person name="Mourya A."/>
            <person name="Yadav A."/>
        </authorList>
    </citation>
    <scope>NUCLEOTIDE SEQUENCE</scope>
    <source>
        <strain evidence="5">NE201</strain>
    </source>
</reference>
<dbReference type="SUPFAM" id="SSF46785">
    <property type="entry name" value="Winged helix' DNA-binding domain"/>
    <property type="match status" value="1"/>
</dbReference>
<keyword evidence="1" id="KW-0805">Transcription regulation</keyword>
<dbReference type="InterPro" id="IPR011991">
    <property type="entry name" value="ArsR-like_HTH"/>
</dbReference>
<dbReference type="RefSeq" id="WP_301166567.1">
    <property type="nucleotide sequence ID" value="NZ_JAUHTR010000007.1"/>
</dbReference>
<evidence type="ECO:0000256" key="2">
    <source>
        <dbReference type="ARBA" id="ARBA00023125"/>
    </source>
</evidence>
<evidence type="ECO:0000259" key="4">
    <source>
        <dbReference type="PROSITE" id="PS51000"/>
    </source>
</evidence>
<proteinExistence type="predicted"/>
<dbReference type="InterPro" id="IPR036390">
    <property type="entry name" value="WH_DNA-bd_sf"/>
</dbReference>
<name>A0ABT8HXM7_9BACL</name>
<evidence type="ECO:0000313" key="5">
    <source>
        <dbReference type="EMBL" id="MDN4525532.1"/>
    </source>
</evidence>
<feature type="domain" description="HTH deoR-type" evidence="4">
    <location>
        <begin position="6"/>
        <end position="65"/>
    </location>
</feature>
<evidence type="ECO:0000313" key="6">
    <source>
        <dbReference type="Proteomes" id="UP001172721"/>
    </source>
</evidence>
<dbReference type="Pfam" id="PF08220">
    <property type="entry name" value="HTH_DeoR"/>
    <property type="match status" value="1"/>
</dbReference>